<dbReference type="SMART" id="SM00855">
    <property type="entry name" value="PGAM"/>
    <property type="match status" value="1"/>
</dbReference>
<gene>
    <name evidence="2" type="ORF">FKZ61_20825</name>
</gene>
<evidence type="ECO:0000313" key="2">
    <source>
        <dbReference type="EMBL" id="TQE93591.1"/>
    </source>
</evidence>
<reference evidence="2 3" key="1">
    <citation type="submission" date="2019-06" db="EMBL/GenBank/DDBJ databases">
        <title>Genome sequence of Litorilinea aerophila BAA-2444.</title>
        <authorList>
            <person name="Maclea K.S."/>
            <person name="Maurais E.G."/>
            <person name="Iannazzi L.C."/>
        </authorList>
    </citation>
    <scope>NUCLEOTIDE SEQUENCE [LARGE SCALE GENOMIC DNA]</scope>
    <source>
        <strain evidence="2 3">ATCC BAA-2444</strain>
    </source>
</reference>
<evidence type="ECO:0000256" key="1">
    <source>
        <dbReference type="SAM" id="MobiDB-lite"/>
    </source>
</evidence>
<dbReference type="CDD" id="cd07067">
    <property type="entry name" value="HP_PGM_like"/>
    <property type="match status" value="1"/>
</dbReference>
<dbReference type="Gene3D" id="3.40.50.1240">
    <property type="entry name" value="Phosphoglycerate mutase-like"/>
    <property type="match status" value="1"/>
</dbReference>
<comment type="caution">
    <text evidence="2">The sequence shown here is derived from an EMBL/GenBank/DDBJ whole genome shotgun (WGS) entry which is preliminary data.</text>
</comment>
<accession>A0A540VA36</accession>
<dbReference type="Proteomes" id="UP000317371">
    <property type="component" value="Unassembled WGS sequence"/>
</dbReference>
<evidence type="ECO:0000313" key="3">
    <source>
        <dbReference type="Proteomes" id="UP000317371"/>
    </source>
</evidence>
<dbReference type="InterPro" id="IPR029033">
    <property type="entry name" value="His_PPase_superfam"/>
</dbReference>
<dbReference type="AlphaFoldDB" id="A0A540VA36"/>
<dbReference type="InterPro" id="IPR013078">
    <property type="entry name" value="His_Pase_superF_clade-1"/>
</dbReference>
<dbReference type="OrthoDB" id="9810154at2"/>
<sequence>MKKLSIFRHAKARRPEKYPQDFDRPLTKRGHQDTRRMARLVARLSPPVDRIVSSPALRTRETTEGLAAALNVSHAITWDERIYEASAETLLTVLGEVPGDAEHVVLVGHNPGMEALVSGLCAGDPARLNLKMPTAGLAHLELEIFWWHQIRWGCGQLQLLAAPKQLSKLGD</sequence>
<dbReference type="EMBL" id="VIGC01000037">
    <property type="protein sequence ID" value="TQE93591.1"/>
    <property type="molecule type" value="Genomic_DNA"/>
</dbReference>
<name>A0A540VA36_9CHLR</name>
<proteinExistence type="predicted"/>
<organism evidence="2 3">
    <name type="scientific">Litorilinea aerophila</name>
    <dbReference type="NCBI Taxonomy" id="1204385"/>
    <lineage>
        <taxon>Bacteria</taxon>
        <taxon>Bacillati</taxon>
        <taxon>Chloroflexota</taxon>
        <taxon>Caldilineae</taxon>
        <taxon>Caldilineales</taxon>
        <taxon>Caldilineaceae</taxon>
        <taxon>Litorilinea</taxon>
    </lineage>
</organism>
<protein>
    <submittedName>
        <fullName evidence="2">Histidine phosphatase family protein</fullName>
    </submittedName>
</protein>
<dbReference type="RefSeq" id="WP_141612099.1">
    <property type="nucleotide sequence ID" value="NZ_VIGC02000037.1"/>
</dbReference>
<dbReference type="InParanoid" id="A0A540VA36"/>
<dbReference type="Pfam" id="PF00300">
    <property type="entry name" value="His_Phos_1"/>
    <property type="match status" value="1"/>
</dbReference>
<feature type="region of interest" description="Disordered" evidence="1">
    <location>
        <begin position="13"/>
        <end position="32"/>
    </location>
</feature>
<keyword evidence="3" id="KW-1185">Reference proteome</keyword>
<dbReference type="SUPFAM" id="SSF53254">
    <property type="entry name" value="Phosphoglycerate mutase-like"/>
    <property type="match status" value="1"/>
</dbReference>